<organism evidence="1 2">
    <name type="scientific">Diphasiastrum complanatum</name>
    <name type="common">Issler's clubmoss</name>
    <name type="synonym">Lycopodium complanatum</name>
    <dbReference type="NCBI Taxonomy" id="34168"/>
    <lineage>
        <taxon>Eukaryota</taxon>
        <taxon>Viridiplantae</taxon>
        <taxon>Streptophyta</taxon>
        <taxon>Embryophyta</taxon>
        <taxon>Tracheophyta</taxon>
        <taxon>Lycopodiopsida</taxon>
        <taxon>Lycopodiales</taxon>
        <taxon>Lycopodiaceae</taxon>
        <taxon>Lycopodioideae</taxon>
        <taxon>Diphasiastrum</taxon>
    </lineage>
</organism>
<dbReference type="Proteomes" id="UP001162992">
    <property type="component" value="Chromosome 1"/>
</dbReference>
<evidence type="ECO:0000313" key="1">
    <source>
        <dbReference type="EMBL" id="KAJ7570434.1"/>
    </source>
</evidence>
<protein>
    <submittedName>
        <fullName evidence="1">Uncharacterized protein</fullName>
    </submittedName>
</protein>
<accession>A0ACC2EV60</accession>
<keyword evidence="2" id="KW-1185">Reference proteome</keyword>
<reference evidence="2" key="1">
    <citation type="journal article" date="2024" name="Proc. Natl. Acad. Sci. U.S.A.">
        <title>Extraordinary preservation of gene collinearity over three hundred million years revealed in homosporous lycophytes.</title>
        <authorList>
            <person name="Li C."/>
            <person name="Wickell D."/>
            <person name="Kuo L.Y."/>
            <person name="Chen X."/>
            <person name="Nie B."/>
            <person name="Liao X."/>
            <person name="Peng D."/>
            <person name="Ji J."/>
            <person name="Jenkins J."/>
            <person name="Williams M."/>
            <person name="Shu S."/>
            <person name="Plott C."/>
            <person name="Barry K."/>
            <person name="Rajasekar S."/>
            <person name="Grimwood J."/>
            <person name="Han X."/>
            <person name="Sun S."/>
            <person name="Hou Z."/>
            <person name="He W."/>
            <person name="Dai G."/>
            <person name="Sun C."/>
            <person name="Schmutz J."/>
            <person name="Leebens-Mack J.H."/>
            <person name="Li F.W."/>
            <person name="Wang L."/>
        </authorList>
    </citation>
    <scope>NUCLEOTIDE SEQUENCE [LARGE SCALE GENOMIC DNA]</scope>
    <source>
        <strain evidence="2">cv. PW_Plant_1</strain>
    </source>
</reference>
<proteinExistence type="predicted"/>
<gene>
    <name evidence="1" type="ORF">O6H91_01G119800</name>
</gene>
<comment type="caution">
    <text evidence="1">The sequence shown here is derived from an EMBL/GenBank/DDBJ whole genome shotgun (WGS) entry which is preliminary data.</text>
</comment>
<dbReference type="EMBL" id="CM055092">
    <property type="protein sequence ID" value="KAJ7570434.1"/>
    <property type="molecule type" value="Genomic_DNA"/>
</dbReference>
<sequence>MTLTKLMSVSSHEEERAAVVGIFGNLPRADRRVTDLLTQANALPEIAELISSAGAQSSTSEVRNSLLENGTSALLHFTSPSDLSLQCVAAKNDVIETLVHLLSAGPPLAKARAAMALGQFSLNSVILSYPITKSRGCWCFNSPEVGCELHKGHCSVKGSFCLLQAKAIHPLVQTLQDKDVTAHEAALEALSTLLNDDTWQNGVKVIADAEGIRPIVRLLSVGTDKTKEKAVWMLEKFFRVERYKLEFESSAQMPLIELTQQGTSTTKSLAARILAHLHILHNQSSYF</sequence>
<name>A0ACC2EV60_DIPCM</name>
<evidence type="ECO:0000313" key="2">
    <source>
        <dbReference type="Proteomes" id="UP001162992"/>
    </source>
</evidence>